<evidence type="ECO:0000313" key="5">
    <source>
        <dbReference type="EMBL" id="MCU7378261.1"/>
    </source>
</evidence>
<evidence type="ECO:0000313" key="6">
    <source>
        <dbReference type="Proteomes" id="UP001065549"/>
    </source>
</evidence>
<dbReference type="PANTHER" id="PTHR43792">
    <property type="entry name" value="GNAT FAMILY, PUTATIVE (AFU_ORTHOLOGUE AFUA_3G00765)-RELATED-RELATED"/>
    <property type="match status" value="1"/>
</dbReference>
<dbReference type="PROSITE" id="PS51186">
    <property type="entry name" value="GNAT"/>
    <property type="match status" value="2"/>
</dbReference>
<gene>
    <name evidence="5" type="ORF">OBO34_07815</name>
</gene>
<feature type="domain" description="N-acetyltransferase" evidence="4">
    <location>
        <begin position="20"/>
        <end position="164"/>
    </location>
</feature>
<organism evidence="5 6">
    <name type="scientific">Hominibacterium faecale</name>
    <dbReference type="NCBI Taxonomy" id="2839743"/>
    <lineage>
        <taxon>Bacteria</taxon>
        <taxon>Bacillati</taxon>
        <taxon>Bacillota</taxon>
        <taxon>Clostridia</taxon>
        <taxon>Peptostreptococcales</taxon>
        <taxon>Anaerovoracaceae</taxon>
        <taxon>Hominibacterium</taxon>
    </lineage>
</organism>
<name>A0A9J6QQX0_9FIRM</name>
<dbReference type="RefSeq" id="WP_253019812.1">
    <property type="nucleotide sequence ID" value="NZ_JAOSHN010000003.1"/>
</dbReference>
<accession>A0A9J6QQX0</accession>
<dbReference type="Pfam" id="PF13302">
    <property type="entry name" value="Acetyltransf_3"/>
    <property type="match status" value="1"/>
</dbReference>
<dbReference type="Proteomes" id="UP001065549">
    <property type="component" value="Unassembled WGS sequence"/>
</dbReference>
<dbReference type="EMBL" id="JAOSHN010000003">
    <property type="protein sequence ID" value="MCU7378261.1"/>
    <property type="molecule type" value="Genomic_DNA"/>
</dbReference>
<dbReference type="PANTHER" id="PTHR43792:SF8">
    <property type="entry name" value="[RIBOSOMAL PROTEIN US5]-ALANINE N-ACETYLTRANSFERASE"/>
    <property type="match status" value="1"/>
</dbReference>
<evidence type="ECO:0000256" key="1">
    <source>
        <dbReference type="ARBA" id="ARBA00022679"/>
    </source>
</evidence>
<comment type="similarity">
    <text evidence="3">Belongs to the acetyltransferase family. RimJ subfamily.</text>
</comment>
<dbReference type="SUPFAM" id="SSF55729">
    <property type="entry name" value="Acyl-CoA N-acyltransferases (Nat)"/>
    <property type="match status" value="2"/>
</dbReference>
<evidence type="ECO:0000256" key="3">
    <source>
        <dbReference type="ARBA" id="ARBA00038502"/>
    </source>
</evidence>
<dbReference type="CDD" id="cd04301">
    <property type="entry name" value="NAT_SF"/>
    <property type="match status" value="1"/>
</dbReference>
<reference evidence="5" key="1">
    <citation type="submission" date="2022-09" db="EMBL/GenBank/DDBJ databases">
        <title>Culturomic study of gut microbiota in children with autism spectrum disorder.</title>
        <authorList>
            <person name="Efimov B.A."/>
            <person name="Chaplin A.V."/>
            <person name="Sokolova S.R."/>
            <person name="Pikina A.P."/>
            <person name="Korzhanova M."/>
            <person name="Belova V."/>
            <person name="Korostin D."/>
        </authorList>
    </citation>
    <scope>NUCLEOTIDE SEQUENCE</scope>
    <source>
        <strain evidence="5">ASD5510</strain>
    </source>
</reference>
<dbReference type="InterPro" id="IPR051531">
    <property type="entry name" value="N-acetyltransferase"/>
</dbReference>
<dbReference type="Pfam" id="PF00583">
    <property type="entry name" value="Acetyltransf_1"/>
    <property type="match status" value="1"/>
</dbReference>
<keyword evidence="1 5" id="KW-0808">Transferase</keyword>
<dbReference type="Gene3D" id="3.40.630.30">
    <property type="match status" value="2"/>
</dbReference>
<feature type="domain" description="N-acetyltransferase" evidence="4">
    <location>
        <begin position="191"/>
        <end position="340"/>
    </location>
</feature>
<keyword evidence="2 5" id="KW-0012">Acyltransferase</keyword>
<proteinExistence type="inferred from homology"/>
<dbReference type="AlphaFoldDB" id="A0A9J6QQX0"/>
<keyword evidence="6" id="KW-1185">Reference proteome</keyword>
<dbReference type="GO" id="GO:0016747">
    <property type="term" value="F:acyltransferase activity, transferring groups other than amino-acyl groups"/>
    <property type="evidence" value="ECO:0007669"/>
    <property type="project" value="InterPro"/>
</dbReference>
<evidence type="ECO:0000259" key="4">
    <source>
        <dbReference type="PROSITE" id="PS51186"/>
    </source>
</evidence>
<protein>
    <submittedName>
        <fullName evidence="5">GNAT family N-acetyltransferase</fullName>
        <ecNumber evidence="5">2.3.1.-</ecNumber>
    </submittedName>
</protein>
<sequence>MEFIPVLSKDAEQIQALSRLAVRIVRDYFTPIIGETQNEYMIEKFQSPSSISRQIEEGANYYFVRKDNRNIGFLAFYPRDGRMYLSKFYLDKAERGKGHASGMMDFLVDETLKCGYSSILLNVNRNNPAIAAYEHMGFRKAGEEKTHIGRGFIMDDYVMQFDLNQERPGRPDSGRKTGLRCEPIAAEHLGGLTALWTDEALIRYTNIKAPCSPKEGEQRLAVFLDNQKDLTCPTIFTLFYADEICGMAGCPLIRKNEFGFFYQINRCFWNKGIGGKSAGWMIAYMRANYPGSTIYGDVVTENTASVKILEKLGFKSSAVRENGFERGGKTWDVEDFYLKI</sequence>
<evidence type="ECO:0000256" key="2">
    <source>
        <dbReference type="ARBA" id="ARBA00023315"/>
    </source>
</evidence>
<comment type="caution">
    <text evidence="5">The sequence shown here is derived from an EMBL/GenBank/DDBJ whole genome shotgun (WGS) entry which is preliminary data.</text>
</comment>
<dbReference type="EC" id="2.3.1.-" evidence="5"/>
<dbReference type="InterPro" id="IPR000182">
    <property type="entry name" value="GNAT_dom"/>
</dbReference>
<dbReference type="InterPro" id="IPR016181">
    <property type="entry name" value="Acyl_CoA_acyltransferase"/>
</dbReference>